<evidence type="ECO:0000313" key="1">
    <source>
        <dbReference type="EMBL" id="MCW0398743.1"/>
    </source>
</evidence>
<dbReference type="Proteomes" id="UP001320843">
    <property type="component" value="Unassembled WGS sequence"/>
</dbReference>
<evidence type="ECO:0000313" key="2">
    <source>
        <dbReference type="Proteomes" id="UP001320843"/>
    </source>
</evidence>
<comment type="caution">
    <text evidence="1">The sequence shown here is derived from an EMBL/GenBank/DDBJ whole genome shotgun (WGS) entry which is preliminary data.</text>
</comment>
<proteinExistence type="predicted"/>
<organism evidence="1 2">
    <name type="scientific">Xanthomonas sacchari</name>
    <dbReference type="NCBI Taxonomy" id="56458"/>
    <lineage>
        <taxon>Bacteria</taxon>
        <taxon>Pseudomonadati</taxon>
        <taxon>Pseudomonadota</taxon>
        <taxon>Gammaproteobacteria</taxon>
        <taxon>Lysobacterales</taxon>
        <taxon>Lysobacteraceae</taxon>
        <taxon>Xanthomonas</taxon>
    </lineage>
</organism>
<protein>
    <submittedName>
        <fullName evidence="1">Uncharacterized protein</fullName>
    </submittedName>
</protein>
<name>A0ABT3DTB2_9XANT</name>
<dbReference type="RefSeq" id="WP_267082275.1">
    <property type="nucleotide sequence ID" value="NZ_CP099530.1"/>
</dbReference>
<sequence>MHASVTIRRRAQVALSAHAYAYTRMQEAVVLKQQMLSAFWRSICDACMDEIDECSAAISCDVEPLQTEILKGNADLYRAS</sequence>
<gene>
    <name evidence="1" type="ORF">NB700_001299</name>
</gene>
<accession>A0ABT3DTB2</accession>
<dbReference type="EMBL" id="JANFWR010000007">
    <property type="protein sequence ID" value="MCW0398743.1"/>
    <property type="molecule type" value="Genomic_DNA"/>
</dbReference>
<reference evidence="1 2" key="1">
    <citation type="submission" date="2022-06" db="EMBL/GenBank/DDBJ databases">
        <title>Dynamics of rice microbiomes reveals core vertical transmitted seed endophytes.</title>
        <authorList>
            <person name="Liao K."/>
            <person name="Zhang X."/>
        </authorList>
    </citation>
    <scope>NUCLEOTIDE SEQUENCE [LARGE SCALE GENOMIC DNA]</scope>
    <source>
        <strain evidence="1 2">YT10-10-1</strain>
    </source>
</reference>
<keyword evidence="2" id="KW-1185">Reference proteome</keyword>